<sequence length="121" mass="13227">MYVAARVFRFSQECDPAAQTMSSGGTVLITSAEEESPVNLVVPSCPLGDTQHEVLQELCPKSVIMQGDAKIMLNLILEEIRELKATQVSEIAALHVRLSKIEGMIAQLSVGLKEVDPEYQI</sequence>
<evidence type="ECO:0000313" key="2">
    <source>
        <dbReference type="Proteomes" id="UP001066276"/>
    </source>
</evidence>
<comment type="caution">
    <text evidence="1">The sequence shown here is derived from an EMBL/GenBank/DDBJ whole genome shotgun (WGS) entry which is preliminary data.</text>
</comment>
<reference evidence="1" key="1">
    <citation type="journal article" date="2022" name="bioRxiv">
        <title>Sequencing and chromosome-scale assembly of the giantPleurodeles waltlgenome.</title>
        <authorList>
            <person name="Brown T."/>
            <person name="Elewa A."/>
            <person name="Iarovenko S."/>
            <person name="Subramanian E."/>
            <person name="Araus A.J."/>
            <person name="Petzold A."/>
            <person name="Susuki M."/>
            <person name="Suzuki K.-i.T."/>
            <person name="Hayashi T."/>
            <person name="Toyoda A."/>
            <person name="Oliveira C."/>
            <person name="Osipova E."/>
            <person name="Leigh N.D."/>
            <person name="Simon A."/>
            <person name="Yun M.H."/>
        </authorList>
    </citation>
    <scope>NUCLEOTIDE SEQUENCE</scope>
    <source>
        <strain evidence="1">20211129_DDA</strain>
        <tissue evidence="1">Liver</tissue>
    </source>
</reference>
<name>A0AAV7RDJ9_PLEWA</name>
<proteinExistence type="predicted"/>
<dbReference type="Proteomes" id="UP001066276">
    <property type="component" value="Chromosome 5"/>
</dbReference>
<gene>
    <name evidence="1" type="ORF">NDU88_002293</name>
</gene>
<dbReference type="EMBL" id="JANPWB010000009">
    <property type="protein sequence ID" value="KAJ1149486.1"/>
    <property type="molecule type" value="Genomic_DNA"/>
</dbReference>
<dbReference type="AlphaFoldDB" id="A0AAV7RDJ9"/>
<keyword evidence="2" id="KW-1185">Reference proteome</keyword>
<protein>
    <submittedName>
        <fullName evidence="1">Uncharacterized protein</fullName>
    </submittedName>
</protein>
<organism evidence="1 2">
    <name type="scientific">Pleurodeles waltl</name>
    <name type="common">Iberian ribbed newt</name>
    <dbReference type="NCBI Taxonomy" id="8319"/>
    <lineage>
        <taxon>Eukaryota</taxon>
        <taxon>Metazoa</taxon>
        <taxon>Chordata</taxon>
        <taxon>Craniata</taxon>
        <taxon>Vertebrata</taxon>
        <taxon>Euteleostomi</taxon>
        <taxon>Amphibia</taxon>
        <taxon>Batrachia</taxon>
        <taxon>Caudata</taxon>
        <taxon>Salamandroidea</taxon>
        <taxon>Salamandridae</taxon>
        <taxon>Pleurodelinae</taxon>
        <taxon>Pleurodeles</taxon>
    </lineage>
</organism>
<accession>A0AAV7RDJ9</accession>
<evidence type="ECO:0000313" key="1">
    <source>
        <dbReference type="EMBL" id="KAJ1149486.1"/>
    </source>
</evidence>